<dbReference type="Proteomes" id="UP000325081">
    <property type="component" value="Unassembled WGS sequence"/>
</dbReference>
<evidence type="ECO:0000256" key="5">
    <source>
        <dbReference type="ARBA" id="ARBA00022729"/>
    </source>
</evidence>
<organism evidence="7 8">
    <name type="scientific">Striga asiatica</name>
    <name type="common">Asiatic witchweed</name>
    <name type="synonym">Buchnera asiatica</name>
    <dbReference type="NCBI Taxonomy" id="4170"/>
    <lineage>
        <taxon>Eukaryota</taxon>
        <taxon>Viridiplantae</taxon>
        <taxon>Streptophyta</taxon>
        <taxon>Embryophyta</taxon>
        <taxon>Tracheophyta</taxon>
        <taxon>Spermatophyta</taxon>
        <taxon>Magnoliopsida</taxon>
        <taxon>eudicotyledons</taxon>
        <taxon>Gunneridae</taxon>
        <taxon>Pentapetalae</taxon>
        <taxon>asterids</taxon>
        <taxon>lamiids</taxon>
        <taxon>Lamiales</taxon>
        <taxon>Orobanchaceae</taxon>
        <taxon>Buchnereae</taxon>
        <taxon>Striga</taxon>
    </lineage>
</organism>
<dbReference type="EMBL" id="BKCP01003335">
    <property type="protein sequence ID" value="GER28841.1"/>
    <property type="molecule type" value="Genomic_DNA"/>
</dbReference>
<keyword evidence="8" id="KW-1185">Reference proteome</keyword>
<gene>
    <name evidence="7" type="ORF">STAS_04668</name>
</gene>
<dbReference type="Pfam" id="PF05938">
    <property type="entry name" value="Self-incomp_S1"/>
    <property type="match status" value="1"/>
</dbReference>
<comment type="subcellular location">
    <subcellularLocation>
        <location evidence="1 6">Secreted</location>
    </subcellularLocation>
</comment>
<dbReference type="GO" id="GO:0005576">
    <property type="term" value="C:extracellular region"/>
    <property type="evidence" value="ECO:0007669"/>
    <property type="project" value="UniProtKB-SubCell"/>
</dbReference>
<evidence type="ECO:0000256" key="4">
    <source>
        <dbReference type="ARBA" id="ARBA00022525"/>
    </source>
</evidence>
<accession>A0A5A7P855</accession>
<evidence type="ECO:0000313" key="7">
    <source>
        <dbReference type="EMBL" id="GER28841.1"/>
    </source>
</evidence>
<proteinExistence type="inferred from homology"/>
<evidence type="ECO:0000256" key="2">
    <source>
        <dbReference type="ARBA" id="ARBA00005581"/>
    </source>
</evidence>
<feature type="signal peptide" evidence="6">
    <location>
        <begin position="1"/>
        <end position="24"/>
    </location>
</feature>
<dbReference type="AlphaFoldDB" id="A0A5A7P855"/>
<feature type="chain" id="PRO_5025099040" description="S-protein homolog" evidence="6">
    <location>
        <begin position="25"/>
        <end position="203"/>
    </location>
</feature>
<keyword evidence="3 6" id="KW-0713">Self-incompatibility</keyword>
<protein>
    <recommendedName>
        <fullName evidence="6">S-protein homolog</fullName>
    </recommendedName>
</protein>
<name>A0A5A7P855_STRAF</name>
<reference evidence="8" key="1">
    <citation type="journal article" date="2019" name="Curr. Biol.">
        <title>Genome Sequence of Striga asiatica Provides Insight into the Evolution of Plant Parasitism.</title>
        <authorList>
            <person name="Yoshida S."/>
            <person name="Kim S."/>
            <person name="Wafula E.K."/>
            <person name="Tanskanen J."/>
            <person name="Kim Y.M."/>
            <person name="Honaas L."/>
            <person name="Yang Z."/>
            <person name="Spallek T."/>
            <person name="Conn C.E."/>
            <person name="Ichihashi Y."/>
            <person name="Cheong K."/>
            <person name="Cui S."/>
            <person name="Der J.P."/>
            <person name="Gundlach H."/>
            <person name="Jiao Y."/>
            <person name="Hori C."/>
            <person name="Ishida J.K."/>
            <person name="Kasahara H."/>
            <person name="Kiba T."/>
            <person name="Kim M.S."/>
            <person name="Koo N."/>
            <person name="Laohavisit A."/>
            <person name="Lee Y.H."/>
            <person name="Lumba S."/>
            <person name="McCourt P."/>
            <person name="Mortimer J.C."/>
            <person name="Mutuku J.M."/>
            <person name="Nomura T."/>
            <person name="Sasaki-Sekimoto Y."/>
            <person name="Seto Y."/>
            <person name="Wang Y."/>
            <person name="Wakatake T."/>
            <person name="Sakakibara H."/>
            <person name="Demura T."/>
            <person name="Yamaguchi S."/>
            <person name="Yoneyama K."/>
            <person name="Manabe R.I."/>
            <person name="Nelson D.C."/>
            <person name="Schulman A.H."/>
            <person name="Timko M.P."/>
            <person name="dePamphilis C.W."/>
            <person name="Choi D."/>
            <person name="Shirasu K."/>
        </authorList>
    </citation>
    <scope>NUCLEOTIDE SEQUENCE [LARGE SCALE GENOMIC DNA]</scope>
    <source>
        <strain evidence="8">cv. UVA1</strain>
    </source>
</reference>
<dbReference type="GO" id="GO:0060320">
    <property type="term" value="P:rejection of self pollen"/>
    <property type="evidence" value="ECO:0007669"/>
    <property type="project" value="UniProtKB-KW"/>
</dbReference>
<comment type="similarity">
    <text evidence="2 6">Belongs to the plant self-incompatibility (S1) protein family.</text>
</comment>
<dbReference type="OrthoDB" id="912885at2759"/>
<evidence type="ECO:0000256" key="6">
    <source>
        <dbReference type="RuleBase" id="RU367044"/>
    </source>
</evidence>
<evidence type="ECO:0000256" key="3">
    <source>
        <dbReference type="ARBA" id="ARBA00022471"/>
    </source>
</evidence>
<dbReference type="InterPro" id="IPR010264">
    <property type="entry name" value="Self-incomp_S1"/>
</dbReference>
<keyword evidence="5 6" id="KW-0732">Signal</keyword>
<keyword evidence="4 6" id="KW-0964">Secreted</keyword>
<evidence type="ECO:0000313" key="8">
    <source>
        <dbReference type="Proteomes" id="UP000325081"/>
    </source>
</evidence>
<dbReference type="PANTHER" id="PTHR31232">
    <property type="match status" value="1"/>
</dbReference>
<dbReference type="PANTHER" id="PTHR31232:SF172">
    <property type="entry name" value="S-PROTEIN HOMOLOG"/>
    <property type="match status" value="1"/>
</dbReference>
<sequence length="203" mass="22905">MVVTVNKVVLVFFLVFFNALKAPAMDCQIGLVTVHVSNNVPLPILTFRCQSKDDDLGTHNLTIDQEFKWSFCENVFGRTLYFCHLYWGRKQKVFDVFRDSFTKGLLHRRTPPQASFSYMTEELHSPNDLQSSLEFLMLRMSLMTVLRHEARVTLRLSRVVRVAQNVRGSCGLCAVAYGLCRSPATARGGVSDEAEYAVGCVGL</sequence>
<comment type="caution">
    <text evidence="7">The sequence shown here is derived from an EMBL/GenBank/DDBJ whole genome shotgun (WGS) entry which is preliminary data.</text>
</comment>
<evidence type="ECO:0000256" key="1">
    <source>
        <dbReference type="ARBA" id="ARBA00004613"/>
    </source>
</evidence>